<organism evidence="1 2">
    <name type="scientific">Citrobacter amalonaticus Y19</name>
    <dbReference type="NCBI Taxonomy" id="1261127"/>
    <lineage>
        <taxon>Bacteria</taxon>
        <taxon>Pseudomonadati</taxon>
        <taxon>Pseudomonadota</taxon>
        <taxon>Gammaproteobacteria</taxon>
        <taxon>Enterobacterales</taxon>
        <taxon>Enterobacteriaceae</taxon>
        <taxon>Citrobacter</taxon>
    </lineage>
</organism>
<dbReference type="OrthoDB" id="6627626at2"/>
<dbReference type="RefSeq" id="WP_046492212.1">
    <property type="nucleotide sequence ID" value="NZ_CP011132.1"/>
</dbReference>
<evidence type="ECO:0000313" key="1">
    <source>
        <dbReference type="EMBL" id="AKE60641.1"/>
    </source>
</evidence>
<evidence type="ECO:0000313" key="2">
    <source>
        <dbReference type="Proteomes" id="UP000034085"/>
    </source>
</evidence>
<gene>
    <name evidence="1" type="ORF">F384_19765</name>
</gene>
<evidence type="ECO:0008006" key="3">
    <source>
        <dbReference type="Google" id="ProtNLM"/>
    </source>
</evidence>
<protein>
    <recommendedName>
        <fullName evidence="3">Replication initiation protein</fullName>
    </recommendedName>
</protein>
<reference evidence="1 2" key="1">
    <citation type="journal article" date="2013" name="Appl. Microbiol. Biotechnol.">
        <title>Glycerol assimilation and production of 1,3-propanediol by Citrobacter amalonaticus Y19.</title>
        <authorList>
            <person name="Ainala S.K."/>
            <person name="Ashok S."/>
            <person name="Ko Y."/>
            <person name="Park S."/>
        </authorList>
    </citation>
    <scope>NUCLEOTIDE SEQUENCE [LARGE SCALE GENOMIC DNA]</scope>
    <source>
        <strain evidence="1 2">Y19</strain>
    </source>
</reference>
<accession>A0A0F6TXL9</accession>
<dbReference type="EMBL" id="CP011132">
    <property type="protein sequence ID" value="AKE60641.1"/>
    <property type="molecule type" value="Genomic_DNA"/>
</dbReference>
<dbReference type="PATRIC" id="fig|1261127.3.peg.4127"/>
<sequence>MRLNKRNIDFCYSLNIGMNARIQKLKMRADKLSVVSSFHNSEERKITYKKLKKMRQKEFKKYRIQYIRNKEGKPYRKALLIRGKKENSPVLLRIDYSPINHNTGGIRLDFRPQHMTPKKIDHLLSWINCRLGGIFYQLLERAWITQIDVALDVYNCKLDDFLWGLDRAGQTAYFDKENGLPGLRIGSCRSLLHILFYGKVNARSGGNLVFKEKAKFININFDEHQQFLRIEARYRPNATPTSKNGNALMLAHLLEMRNPFERLRVYSKDLEDELLERGYLSTLPDAPSIAEMKRYMMEAMQCSRLPRKVERLIAEREIELFDKRAVWAQWSRCVTQLSGIFSIASVYCVHRRVHNEKME</sequence>
<dbReference type="AlphaFoldDB" id="A0A0F6TXL9"/>
<dbReference type="HOGENOM" id="CLU_066825_0_0_6"/>
<proteinExistence type="predicted"/>
<name>A0A0F6TXL9_CITAM</name>
<dbReference type="Proteomes" id="UP000034085">
    <property type="component" value="Chromosome"/>
</dbReference>
<dbReference type="KEGG" id="cama:F384_19765"/>